<evidence type="ECO:0000256" key="4">
    <source>
        <dbReference type="ARBA" id="ARBA00022833"/>
    </source>
</evidence>
<dbReference type="Pfam" id="PF00753">
    <property type="entry name" value="Lactamase_B"/>
    <property type="match status" value="1"/>
</dbReference>
<dbReference type="SUPFAM" id="SSF56281">
    <property type="entry name" value="Metallo-hydrolase/oxidoreductase"/>
    <property type="match status" value="1"/>
</dbReference>
<dbReference type="InterPro" id="IPR036866">
    <property type="entry name" value="RibonucZ/Hydroxyglut_hydro"/>
</dbReference>
<organism evidence="6 7">
    <name type="scientific">Desulfoprunum benzoelyticum</name>
    <dbReference type="NCBI Taxonomy" id="1506996"/>
    <lineage>
        <taxon>Bacteria</taxon>
        <taxon>Pseudomonadati</taxon>
        <taxon>Thermodesulfobacteriota</taxon>
        <taxon>Desulfobulbia</taxon>
        <taxon>Desulfobulbales</taxon>
        <taxon>Desulfobulbaceae</taxon>
        <taxon>Desulfoprunum</taxon>
    </lineage>
</organism>
<dbReference type="PANTHER" id="PTHR42978">
    <property type="entry name" value="QUORUM-QUENCHING LACTONASE YTNP-RELATED-RELATED"/>
    <property type="match status" value="1"/>
</dbReference>
<dbReference type="EMBL" id="JACHEO010000002">
    <property type="protein sequence ID" value="MBB5346845.1"/>
    <property type="molecule type" value="Genomic_DNA"/>
</dbReference>
<name>A0A840UMK1_9BACT</name>
<keyword evidence="7" id="KW-1185">Reference proteome</keyword>
<evidence type="ECO:0000313" key="7">
    <source>
        <dbReference type="Proteomes" id="UP000539642"/>
    </source>
</evidence>
<gene>
    <name evidence="6" type="ORF">HNQ81_000555</name>
</gene>
<dbReference type="AlphaFoldDB" id="A0A840UMK1"/>
<dbReference type="Proteomes" id="UP000539642">
    <property type="component" value="Unassembled WGS sequence"/>
</dbReference>
<dbReference type="GO" id="GO:0046872">
    <property type="term" value="F:metal ion binding"/>
    <property type="evidence" value="ECO:0007669"/>
    <property type="project" value="UniProtKB-KW"/>
</dbReference>
<evidence type="ECO:0000313" key="6">
    <source>
        <dbReference type="EMBL" id="MBB5346845.1"/>
    </source>
</evidence>
<evidence type="ECO:0000259" key="5">
    <source>
        <dbReference type="SMART" id="SM00849"/>
    </source>
</evidence>
<reference evidence="6 7" key="1">
    <citation type="submission" date="2020-08" db="EMBL/GenBank/DDBJ databases">
        <title>Genomic Encyclopedia of Type Strains, Phase IV (KMG-IV): sequencing the most valuable type-strain genomes for metagenomic binning, comparative biology and taxonomic classification.</title>
        <authorList>
            <person name="Goeker M."/>
        </authorList>
    </citation>
    <scope>NUCLEOTIDE SEQUENCE [LARGE SCALE GENOMIC DNA]</scope>
    <source>
        <strain evidence="6 7">DSM 28570</strain>
    </source>
</reference>
<proteinExistence type="inferred from homology"/>
<dbReference type="InterPro" id="IPR001279">
    <property type="entry name" value="Metallo-B-lactamas"/>
</dbReference>
<evidence type="ECO:0000256" key="1">
    <source>
        <dbReference type="ARBA" id="ARBA00007749"/>
    </source>
</evidence>
<evidence type="ECO:0000256" key="3">
    <source>
        <dbReference type="ARBA" id="ARBA00022801"/>
    </source>
</evidence>
<dbReference type="RefSeq" id="WP_183348079.1">
    <property type="nucleotide sequence ID" value="NZ_JACHEO010000002.1"/>
</dbReference>
<keyword evidence="4" id="KW-0862">Zinc</keyword>
<dbReference type="GO" id="GO:0016787">
    <property type="term" value="F:hydrolase activity"/>
    <property type="evidence" value="ECO:0007669"/>
    <property type="project" value="UniProtKB-KW"/>
</dbReference>
<dbReference type="InterPro" id="IPR051013">
    <property type="entry name" value="MBL_superfamily_lactonases"/>
</dbReference>
<evidence type="ECO:0000256" key="2">
    <source>
        <dbReference type="ARBA" id="ARBA00022723"/>
    </source>
</evidence>
<feature type="domain" description="Metallo-beta-lactamase" evidence="5">
    <location>
        <begin position="53"/>
        <end position="256"/>
    </location>
</feature>
<sequence length="298" mass="33156">MEHMDPLKVGDIEIRWLSGGDFKLDGGTLFGVVPKVLWQKRYPVDAGNCILMRNDPLLVRTPDAVIVIDTGLGNKLSEKQQRIYQVSSCWDIPAQLGQLGISREDVDYVVLTHGDFDHAGGIEMITTAGDRELTFPKATHVVQKAEWQDLSHPGDRAKATYLEENFVLLRRQGRLQLVEGDEEICPGVIVRHSGGHTRGHQMVEMTSGGGTALHLGDLCPTHAHVNPLWVMAYDNFPLEAIARKKQYLTKYLARGSWFTLYHDPFHRAIKIDPAYRIIASWPESASGQGGDCTGSMAE</sequence>
<dbReference type="SMART" id="SM00849">
    <property type="entry name" value="Lactamase_B"/>
    <property type="match status" value="1"/>
</dbReference>
<dbReference type="PANTHER" id="PTHR42978:SF6">
    <property type="entry name" value="QUORUM-QUENCHING LACTONASE YTNP-RELATED"/>
    <property type="match status" value="1"/>
</dbReference>
<dbReference type="Gene3D" id="3.60.15.10">
    <property type="entry name" value="Ribonuclease Z/Hydroxyacylglutathione hydrolase-like"/>
    <property type="match status" value="1"/>
</dbReference>
<keyword evidence="3 6" id="KW-0378">Hydrolase</keyword>
<accession>A0A840UMK1</accession>
<protein>
    <submittedName>
        <fullName evidence="6">Glyoxylase-like metal-dependent hydrolase (Beta-lactamase superfamily II)</fullName>
    </submittedName>
</protein>
<comment type="caution">
    <text evidence="6">The sequence shown here is derived from an EMBL/GenBank/DDBJ whole genome shotgun (WGS) entry which is preliminary data.</text>
</comment>
<comment type="similarity">
    <text evidence="1">Belongs to the metallo-beta-lactamase superfamily.</text>
</comment>
<keyword evidence="2" id="KW-0479">Metal-binding</keyword>